<name>I6NI09_9EUGL</name>
<feature type="coiled-coil region" evidence="1">
    <location>
        <begin position="45"/>
        <end position="72"/>
    </location>
</feature>
<dbReference type="EMBL" id="JN674636">
    <property type="protein sequence ID" value="AEW12942.1"/>
    <property type="molecule type" value="Genomic_DNA"/>
</dbReference>
<sequence>MNTIINNKYISLNQWAESNNIPFQNCLKLAKSYQVALGRFGSSYIIDLEELNRALEKEIQRQFIQKKFLSEKLKKKSEERNIYKEHYRKAMAHGGKRLEEDE</sequence>
<reference evidence="2" key="1">
    <citation type="journal article" date="2013" name="J. Eukaryot. Microbiol.">
        <title>Tracing patterns of chloroplast evolution in euglenoids: contributions from Colacium vesiculosum and Strombomonas acuminata (Euglenophyta).</title>
        <authorList>
            <person name="Wiegert K.E."/>
            <person name="Bennett M.S."/>
            <person name="Triemer R.E."/>
        </authorList>
    </citation>
    <scope>NUCLEOTIDE SEQUENCE</scope>
</reference>
<evidence type="ECO:0000256" key="1">
    <source>
        <dbReference type="SAM" id="Coils"/>
    </source>
</evidence>
<geneLocation type="chloroplast" evidence="2"/>
<evidence type="ECO:0000313" key="2">
    <source>
        <dbReference type="EMBL" id="AEW12942.1"/>
    </source>
</evidence>
<accession>I6NI09</accession>
<keyword evidence="2" id="KW-0934">Plastid</keyword>
<proteinExistence type="predicted"/>
<organism evidence="2">
    <name type="scientific">Colacium vesiculosum</name>
    <dbReference type="NCBI Taxonomy" id="102910"/>
    <lineage>
        <taxon>Eukaryota</taxon>
        <taxon>Discoba</taxon>
        <taxon>Euglenozoa</taxon>
        <taxon>Euglenida</taxon>
        <taxon>Spirocuta</taxon>
        <taxon>Euglenophyceae</taxon>
        <taxon>Euglenales</taxon>
        <taxon>Euglenaceae</taxon>
        <taxon>Colacium</taxon>
    </lineage>
</organism>
<keyword evidence="1" id="KW-0175">Coiled coil</keyword>
<keyword evidence="2" id="KW-0150">Chloroplast</keyword>
<dbReference type="AlphaFoldDB" id="I6NI09"/>
<protein>
    <submittedName>
        <fullName evidence="2">Uncharacterized protein</fullName>
    </submittedName>
</protein>